<feature type="compositionally biased region" description="Polar residues" evidence="1">
    <location>
        <begin position="69"/>
        <end position="85"/>
    </location>
</feature>
<name>A0A166HTE1_9AGAM</name>
<evidence type="ECO:0000313" key="3">
    <source>
        <dbReference type="EMBL" id="KZT43062.1"/>
    </source>
</evidence>
<feature type="compositionally biased region" description="Low complexity" evidence="1">
    <location>
        <begin position="539"/>
        <end position="558"/>
    </location>
</feature>
<feature type="region of interest" description="Disordered" evidence="1">
    <location>
        <begin position="1"/>
        <end position="85"/>
    </location>
</feature>
<dbReference type="InterPro" id="IPR000210">
    <property type="entry name" value="BTB/POZ_dom"/>
</dbReference>
<keyword evidence="4" id="KW-1185">Reference proteome</keyword>
<evidence type="ECO:0000313" key="4">
    <source>
        <dbReference type="Proteomes" id="UP000076798"/>
    </source>
</evidence>
<dbReference type="Gene3D" id="3.30.710.10">
    <property type="entry name" value="Potassium Channel Kv1.1, Chain A"/>
    <property type="match status" value="1"/>
</dbReference>
<feature type="compositionally biased region" description="Low complexity" evidence="1">
    <location>
        <begin position="1"/>
        <end position="42"/>
    </location>
</feature>
<dbReference type="CDD" id="cd18186">
    <property type="entry name" value="BTB_POZ_ZBTB_KLHL-like"/>
    <property type="match status" value="1"/>
</dbReference>
<accession>A0A166HTE1</accession>
<dbReference type="InterPro" id="IPR011333">
    <property type="entry name" value="SKP1/BTB/POZ_sf"/>
</dbReference>
<dbReference type="EMBL" id="KV428010">
    <property type="protein sequence ID" value="KZT43062.1"/>
    <property type="molecule type" value="Genomic_DNA"/>
</dbReference>
<proteinExistence type="predicted"/>
<organism evidence="3 4">
    <name type="scientific">Sistotremastrum suecicum HHB10207 ss-3</name>
    <dbReference type="NCBI Taxonomy" id="1314776"/>
    <lineage>
        <taxon>Eukaryota</taxon>
        <taxon>Fungi</taxon>
        <taxon>Dikarya</taxon>
        <taxon>Basidiomycota</taxon>
        <taxon>Agaricomycotina</taxon>
        <taxon>Agaricomycetes</taxon>
        <taxon>Sistotremastrales</taxon>
        <taxon>Sistotremastraceae</taxon>
        <taxon>Sistotremastrum</taxon>
    </lineage>
</organism>
<sequence length="702" mass="76913">MSATSSSTLSTSPSRPLPLSRPQWPWLPHSHLNHSSSSSSLPRTGTPSDHMPAGSGSSSTVHNAPRRNSALTPTPLASIQTQETSNTKEWAFTAFEWTVRNASALDSWLQGSPTASEETTEETTVSRESFEFLRESPIIGDGKFKLEIATSPSETTQDETSELRPEGDGLPLQNSLSLYITSLMVDFAHGDYEHSASVMVAIKCPDDRSGERGSRSEWLWELWAHDFLFRRESEFWHCELPSISTLLQNPRIASNDSFVLCIQIHTPNGPIFPLQPSAYYVPRELLEGLEASLDNPNTGDVMFVCLERVSQSPGSPSLSTASQHSTFFSPKSVYRSTREYSARKRVIWAHADILIQRSEYFATMLSSSFAESATGPTGRKIYTIVVEEADFITVYWLLKWVYGNWLLFQPDDDPRIAVDGLGAGWSTKWLHDRGGEWDWKVLGPNEHATDGSRTSREDDGPALSIHSADSSGSVHANDLSNSAASSKSKTATRPSSGILLSALPTPSSRFVGRISSSTTTTSLSRGPSSQSTPPPPRRSPSAPSKSSSGSTTDTKTPPVSIASSGRSHFPISPRQSRHTLFPPTAPDPHSHPIRPPPPASALSVYQIAHRYGLVALQHLALEHIISNLTVENSFPLLLASRLWDDLHGLVEDYVVESWDGVSRSPEFDRCCIEVAAGEWGPEGGRTLAALFRRLQSPSFPRP</sequence>
<feature type="compositionally biased region" description="Basic and acidic residues" evidence="1">
    <location>
        <begin position="447"/>
        <end position="459"/>
    </location>
</feature>
<dbReference type="Proteomes" id="UP000076798">
    <property type="component" value="Unassembled WGS sequence"/>
</dbReference>
<dbReference type="AlphaFoldDB" id="A0A166HTE1"/>
<dbReference type="OrthoDB" id="288590at2759"/>
<dbReference type="PROSITE" id="PS50097">
    <property type="entry name" value="BTB"/>
    <property type="match status" value="1"/>
</dbReference>
<dbReference type="PANTHER" id="PTHR24413">
    <property type="entry name" value="SPECKLE-TYPE POZ PROTEIN"/>
    <property type="match status" value="1"/>
</dbReference>
<feature type="region of interest" description="Disordered" evidence="1">
    <location>
        <begin position="441"/>
        <end position="597"/>
    </location>
</feature>
<gene>
    <name evidence="3" type="ORF">SISSUDRAFT_1040958</name>
</gene>
<feature type="compositionally biased region" description="Low complexity" evidence="1">
    <location>
        <begin position="515"/>
        <end position="531"/>
    </location>
</feature>
<feature type="compositionally biased region" description="Low complexity" evidence="1">
    <location>
        <begin position="480"/>
        <end position="496"/>
    </location>
</feature>
<dbReference type="STRING" id="1314776.A0A166HTE1"/>
<evidence type="ECO:0000259" key="2">
    <source>
        <dbReference type="PROSITE" id="PS50097"/>
    </source>
</evidence>
<protein>
    <recommendedName>
        <fullName evidence="2">BTB domain-containing protein</fullName>
    </recommendedName>
</protein>
<reference evidence="3 4" key="1">
    <citation type="journal article" date="2016" name="Mol. Biol. Evol.">
        <title>Comparative Genomics of Early-Diverging Mushroom-Forming Fungi Provides Insights into the Origins of Lignocellulose Decay Capabilities.</title>
        <authorList>
            <person name="Nagy L.G."/>
            <person name="Riley R."/>
            <person name="Tritt A."/>
            <person name="Adam C."/>
            <person name="Daum C."/>
            <person name="Floudas D."/>
            <person name="Sun H."/>
            <person name="Yadav J.S."/>
            <person name="Pangilinan J."/>
            <person name="Larsson K.H."/>
            <person name="Matsuura K."/>
            <person name="Barry K."/>
            <person name="Labutti K."/>
            <person name="Kuo R."/>
            <person name="Ohm R.A."/>
            <person name="Bhattacharya S.S."/>
            <person name="Shirouzu T."/>
            <person name="Yoshinaga Y."/>
            <person name="Martin F.M."/>
            <person name="Grigoriev I.V."/>
            <person name="Hibbett D.S."/>
        </authorList>
    </citation>
    <scope>NUCLEOTIDE SEQUENCE [LARGE SCALE GENOMIC DNA]</scope>
    <source>
        <strain evidence="3 4">HHB10207 ss-3</strain>
    </source>
</reference>
<dbReference type="SUPFAM" id="SSF54695">
    <property type="entry name" value="POZ domain"/>
    <property type="match status" value="1"/>
</dbReference>
<feature type="domain" description="BTB" evidence="2">
    <location>
        <begin position="336"/>
        <end position="410"/>
    </location>
</feature>
<evidence type="ECO:0000256" key="1">
    <source>
        <dbReference type="SAM" id="MobiDB-lite"/>
    </source>
</evidence>